<reference evidence="2 3" key="1">
    <citation type="submission" date="2023-05" db="EMBL/GenBank/DDBJ databases">
        <authorList>
            <person name="Gao F."/>
        </authorList>
    </citation>
    <scope>NUCLEOTIDE SEQUENCE [LARGE SCALE GENOMIC DNA]</scope>
    <source>
        <strain evidence="2 3">MIMF12</strain>
    </source>
</reference>
<dbReference type="Proteomes" id="UP001302059">
    <property type="component" value="Unassembled WGS sequence"/>
</dbReference>
<comment type="caution">
    <text evidence="2">The sequence shown here is derived from an EMBL/GenBank/DDBJ whole genome shotgun (WGS) entry which is preliminary data.</text>
</comment>
<dbReference type="EMBL" id="JASNGB010000115">
    <property type="protein sequence ID" value="MDL2344821.1"/>
    <property type="molecule type" value="Genomic_DNA"/>
</dbReference>
<proteinExistence type="predicted"/>
<gene>
    <name evidence="2" type="ORF">QOL99_11755</name>
</gene>
<evidence type="ECO:0000313" key="3">
    <source>
        <dbReference type="Proteomes" id="UP001302059"/>
    </source>
</evidence>
<feature type="region of interest" description="Disordered" evidence="1">
    <location>
        <begin position="1"/>
        <end position="28"/>
    </location>
</feature>
<sequence>MFRRPRPTQPPSGSEAAPVTPSPAPGSADATALLAGLLTRPSAASVLDGALAHAAALLGG</sequence>
<keyword evidence="3" id="KW-1185">Reference proteome</keyword>
<protein>
    <submittedName>
        <fullName evidence="2">Phosphohydrolase</fullName>
    </submittedName>
</protein>
<name>A0ABT7JIC7_9DEIO</name>
<accession>A0ABT7JIC7</accession>
<evidence type="ECO:0000256" key="1">
    <source>
        <dbReference type="SAM" id="MobiDB-lite"/>
    </source>
</evidence>
<evidence type="ECO:0000313" key="2">
    <source>
        <dbReference type="EMBL" id="MDL2344821.1"/>
    </source>
</evidence>
<organism evidence="2 3">
    <name type="scientific">Deinococcus rhizophilus</name>
    <dbReference type="NCBI Taxonomy" id="3049544"/>
    <lineage>
        <taxon>Bacteria</taxon>
        <taxon>Thermotogati</taxon>
        <taxon>Deinococcota</taxon>
        <taxon>Deinococci</taxon>
        <taxon>Deinococcales</taxon>
        <taxon>Deinococcaceae</taxon>
        <taxon>Deinococcus</taxon>
    </lineage>
</organism>
<feature type="non-terminal residue" evidence="2">
    <location>
        <position position="60"/>
    </location>
</feature>